<evidence type="ECO:0000256" key="1">
    <source>
        <dbReference type="SAM" id="MobiDB-lite"/>
    </source>
</evidence>
<keyword evidence="3" id="KW-1185">Reference proteome</keyword>
<gene>
    <name evidence="2" type="ORF">PKOR_14820</name>
</gene>
<feature type="region of interest" description="Disordered" evidence="1">
    <location>
        <begin position="1"/>
        <end position="63"/>
    </location>
</feature>
<dbReference type="KEGG" id="pko:PKOR_14820"/>
<name>A0A0E3ZF48_9BACT</name>
<dbReference type="EMBL" id="CP009621">
    <property type="protein sequence ID" value="AKD04134.1"/>
    <property type="molecule type" value="Genomic_DNA"/>
</dbReference>
<evidence type="ECO:0000313" key="2">
    <source>
        <dbReference type="EMBL" id="AKD04134.1"/>
    </source>
</evidence>
<proteinExistence type="predicted"/>
<dbReference type="Proteomes" id="UP000033109">
    <property type="component" value="Chromosome"/>
</dbReference>
<organism evidence="2 3">
    <name type="scientific">Pontibacter korlensis</name>
    <dbReference type="NCBI Taxonomy" id="400092"/>
    <lineage>
        <taxon>Bacteria</taxon>
        <taxon>Pseudomonadati</taxon>
        <taxon>Bacteroidota</taxon>
        <taxon>Cytophagia</taxon>
        <taxon>Cytophagales</taxon>
        <taxon>Hymenobacteraceae</taxon>
        <taxon>Pontibacter</taxon>
    </lineage>
</organism>
<dbReference type="PATRIC" id="fig|400092.3.peg.3238"/>
<dbReference type="HOGENOM" id="CLU_2882061_0_0_10"/>
<evidence type="ECO:0000313" key="3">
    <source>
        <dbReference type="Proteomes" id="UP000033109"/>
    </source>
</evidence>
<protein>
    <submittedName>
        <fullName evidence="2">Uncharacterized protein</fullName>
    </submittedName>
</protein>
<reference evidence="2 3" key="1">
    <citation type="journal article" date="2015" name="Sci. Rep.">
        <title>Unraveling adaptation of Pontibacter korlensis to radiation and infertility in desert through complete genome and comparative transcriptomic analysis.</title>
        <authorList>
            <person name="Dai J."/>
            <person name="Dai W."/>
            <person name="Qiu C."/>
            <person name="Yang Z."/>
            <person name="Zhang Y."/>
            <person name="Zhou M."/>
            <person name="Zhang L."/>
            <person name="Fang C."/>
            <person name="Gao Q."/>
            <person name="Yang Q."/>
            <person name="Li X."/>
            <person name="Wang Z."/>
            <person name="Wang Z."/>
            <person name="Jia Z."/>
            <person name="Chen X."/>
        </authorList>
    </citation>
    <scope>NUCLEOTIDE SEQUENCE [LARGE SCALE GENOMIC DNA]</scope>
    <source>
        <strain evidence="2 3">X14-1T</strain>
    </source>
</reference>
<sequence>MQKYEDSPAPQALPQEKDTLAAEAPESEGENLSGRWKRTAPAHLFVPENPEKKQPPPGQGLLL</sequence>
<dbReference type="AlphaFoldDB" id="A0A0E3ZF48"/>
<dbReference type="RefSeq" id="WP_046311745.1">
    <property type="nucleotide sequence ID" value="NZ_CBCSCY010000025.1"/>
</dbReference>
<accession>A0A0E3ZF48</accession>